<dbReference type="GO" id="GO:0016884">
    <property type="term" value="F:carbon-nitrogen ligase activity, with glutamine as amido-N-donor"/>
    <property type="evidence" value="ECO:0007669"/>
    <property type="project" value="InterPro"/>
</dbReference>
<dbReference type="SUPFAM" id="SSF89095">
    <property type="entry name" value="GatB/YqeY motif"/>
    <property type="match status" value="1"/>
</dbReference>
<dbReference type="Gene3D" id="1.10.1510.10">
    <property type="entry name" value="Uncharacterised protein YqeY/AIM41 PF09424, N-terminal domain"/>
    <property type="match status" value="1"/>
</dbReference>
<organism evidence="1 2">
    <name type="scientific">Candidatus Promineifilum breve</name>
    <dbReference type="NCBI Taxonomy" id="1806508"/>
    <lineage>
        <taxon>Bacteria</taxon>
        <taxon>Bacillati</taxon>
        <taxon>Chloroflexota</taxon>
        <taxon>Ardenticatenia</taxon>
        <taxon>Candidatus Promineifilales</taxon>
        <taxon>Candidatus Promineifilaceae</taxon>
        <taxon>Candidatus Promineifilum</taxon>
    </lineage>
</organism>
<name>A0A160SXY7_9CHLR</name>
<dbReference type="InterPro" id="IPR023168">
    <property type="entry name" value="GatB_Yqey_C_2"/>
</dbReference>
<proteinExistence type="predicted"/>
<dbReference type="EMBL" id="LN890655">
    <property type="protein sequence ID" value="CUS02251.2"/>
    <property type="molecule type" value="Genomic_DNA"/>
</dbReference>
<dbReference type="InterPro" id="IPR019004">
    <property type="entry name" value="YqeY/Aim41"/>
</dbReference>
<reference evidence="1" key="1">
    <citation type="submission" date="2016-01" db="EMBL/GenBank/DDBJ databases">
        <authorList>
            <person name="Mcilroy J.S."/>
            <person name="Karst M S."/>
            <person name="Albertsen M."/>
        </authorList>
    </citation>
    <scope>NUCLEOTIDE SEQUENCE</scope>
    <source>
        <strain evidence="1">Cfx-K</strain>
    </source>
</reference>
<dbReference type="Proteomes" id="UP000215027">
    <property type="component" value="Chromosome I"/>
</dbReference>
<dbReference type="PANTHER" id="PTHR28055:SF1">
    <property type="entry name" value="ALTERED INHERITANCE OF MITOCHONDRIA PROTEIN 41, MITOCHONDRIAL"/>
    <property type="match status" value="1"/>
</dbReference>
<protein>
    <submittedName>
        <fullName evidence="1">GatB/Yqey family protein</fullName>
    </submittedName>
</protein>
<dbReference type="KEGG" id="pbf:CFX0092_A0370"/>
<dbReference type="InterPro" id="IPR042184">
    <property type="entry name" value="YqeY/Aim41_N"/>
</dbReference>
<dbReference type="Pfam" id="PF09424">
    <property type="entry name" value="YqeY"/>
    <property type="match status" value="1"/>
</dbReference>
<sequence length="147" mass="16257">MDLKEQMRADVAAAMRGGETQRRDVLRMVLAAVKQIEVDGQKTLDDAGVQDVLRKQIKQRQESIADFTKAGRLADVARETAEIAIIEAYLPQMMTRAEIEVIARGVVEELGVTDAKAMGQVMSKLMPHVKGRADGRLVNEVVRSLLQ</sequence>
<gene>
    <name evidence="1" type="ORF">CFX0092_A0370</name>
</gene>
<evidence type="ECO:0000313" key="2">
    <source>
        <dbReference type="Proteomes" id="UP000215027"/>
    </source>
</evidence>
<keyword evidence="2" id="KW-1185">Reference proteome</keyword>
<dbReference type="AlphaFoldDB" id="A0A160SXY7"/>
<evidence type="ECO:0000313" key="1">
    <source>
        <dbReference type="EMBL" id="CUS02251.2"/>
    </source>
</evidence>
<accession>A0A160SXY7</accession>
<dbReference type="OrthoDB" id="9794041at2"/>
<dbReference type="Gene3D" id="1.10.10.410">
    <property type="match status" value="1"/>
</dbReference>
<dbReference type="RefSeq" id="WP_095041889.1">
    <property type="nucleotide sequence ID" value="NZ_LN890655.1"/>
</dbReference>
<dbReference type="PANTHER" id="PTHR28055">
    <property type="entry name" value="ALTERED INHERITANCE OF MITOCHONDRIA PROTEIN 41, MITOCHONDRIAL"/>
    <property type="match status" value="1"/>
</dbReference>
<dbReference type="InterPro" id="IPR003789">
    <property type="entry name" value="Asn/Gln_tRNA_amidoTrase-B-like"/>
</dbReference>